<feature type="signal peptide" evidence="1">
    <location>
        <begin position="1"/>
        <end position="24"/>
    </location>
</feature>
<dbReference type="STRING" id="1177982.SAMN04489711_11038"/>
<organism evidence="2 3">
    <name type="scientific">Paracidovorax wautersii</name>
    <dbReference type="NCBI Taxonomy" id="1177982"/>
    <lineage>
        <taxon>Bacteria</taxon>
        <taxon>Pseudomonadati</taxon>
        <taxon>Pseudomonadota</taxon>
        <taxon>Betaproteobacteria</taxon>
        <taxon>Burkholderiales</taxon>
        <taxon>Comamonadaceae</taxon>
        <taxon>Paracidovorax</taxon>
    </lineage>
</organism>
<dbReference type="AlphaFoldDB" id="A0A1I2FAA9"/>
<gene>
    <name evidence="2" type="ORF">SAMN04489711_11038</name>
</gene>
<evidence type="ECO:0008006" key="4">
    <source>
        <dbReference type="Google" id="ProtNLM"/>
    </source>
</evidence>
<name>A0A1I2FAA9_9BURK</name>
<proteinExistence type="predicted"/>
<accession>A0A1I2FAA9</accession>
<protein>
    <recommendedName>
        <fullName evidence="4">Argininosuccinate lyase</fullName>
    </recommendedName>
</protein>
<dbReference type="EMBL" id="FONX01000010">
    <property type="protein sequence ID" value="SFF02394.1"/>
    <property type="molecule type" value="Genomic_DNA"/>
</dbReference>
<feature type="chain" id="PRO_5011475562" description="Argininosuccinate lyase" evidence="1">
    <location>
        <begin position="25"/>
        <end position="125"/>
    </location>
</feature>
<reference evidence="3" key="1">
    <citation type="submission" date="2016-10" db="EMBL/GenBank/DDBJ databases">
        <authorList>
            <person name="Varghese N."/>
            <person name="Submissions S."/>
        </authorList>
    </citation>
    <scope>NUCLEOTIDE SEQUENCE [LARGE SCALE GENOMIC DNA]</scope>
    <source>
        <strain evidence="3">DSM 27981</strain>
    </source>
</reference>
<dbReference type="RefSeq" id="WP_175518512.1">
    <property type="nucleotide sequence ID" value="NZ_FONX01000010.1"/>
</dbReference>
<keyword evidence="3" id="KW-1185">Reference proteome</keyword>
<sequence>MRKFLLSIAIMIGALAAGIGSAHAADAKQDFTLINRTGYDIDAVFVSPSKSDDWEEDVLGKDALADGEAWEIKFHRAAKTCRWDLKVVYSDDNSSAVWSNIDLCSVEKITIKYNRSSGKTSATFD</sequence>
<keyword evidence="1" id="KW-0732">Signal</keyword>
<dbReference type="Proteomes" id="UP000199119">
    <property type="component" value="Unassembled WGS sequence"/>
</dbReference>
<evidence type="ECO:0000256" key="1">
    <source>
        <dbReference type="SAM" id="SignalP"/>
    </source>
</evidence>
<evidence type="ECO:0000313" key="2">
    <source>
        <dbReference type="EMBL" id="SFF02394.1"/>
    </source>
</evidence>
<evidence type="ECO:0000313" key="3">
    <source>
        <dbReference type="Proteomes" id="UP000199119"/>
    </source>
</evidence>